<keyword evidence="4" id="KW-1185">Reference proteome</keyword>
<evidence type="ECO:0000313" key="4">
    <source>
        <dbReference type="Proteomes" id="UP000193560"/>
    </source>
</evidence>
<dbReference type="Proteomes" id="UP000193560">
    <property type="component" value="Unassembled WGS sequence"/>
</dbReference>
<keyword evidence="2" id="KW-1133">Transmembrane helix</keyword>
<accession>A0A1X2J0R4</accession>
<keyword evidence="2" id="KW-0812">Transmembrane</keyword>
<evidence type="ECO:0000256" key="2">
    <source>
        <dbReference type="SAM" id="Phobius"/>
    </source>
</evidence>
<dbReference type="EMBL" id="MCGE01000001">
    <property type="protein sequence ID" value="ORZ25393.1"/>
    <property type="molecule type" value="Genomic_DNA"/>
</dbReference>
<protein>
    <submittedName>
        <fullName evidence="3">Uncharacterized protein</fullName>
    </submittedName>
</protein>
<feature type="transmembrane region" description="Helical" evidence="2">
    <location>
        <begin position="59"/>
        <end position="83"/>
    </location>
</feature>
<evidence type="ECO:0000313" key="3">
    <source>
        <dbReference type="EMBL" id="ORZ25393.1"/>
    </source>
</evidence>
<sequence length="85" mass="10222">MLFVLAIHIYTHKNNNKKKAKKQQKTTKKHQENQEKHGAPIKLSIDRFIPTVIHPIHSFISYLVIYSFIYLFTFFMLVHYTYINL</sequence>
<feature type="compositionally biased region" description="Basic residues" evidence="1">
    <location>
        <begin position="14"/>
        <end position="28"/>
    </location>
</feature>
<dbReference type="AlphaFoldDB" id="A0A1X2J0R4"/>
<evidence type="ECO:0000256" key="1">
    <source>
        <dbReference type="SAM" id="MobiDB-lite"/>
    </source>
</evidence>
<keyword evidence="2" id="KW-0472">Membrane</keyword>
<gene>
    <name evidence="3" type="ORF">BCR42DRAFT_400062</name>
</gene>
<name>A0A1X2J0R4_9FUNG</name>
<proteinExistence type="predicted"/>
<comment type="caution">
    <text evidence="3">The sequence shown here is derived from an EMBL/GenBank/DDBJ whole genome shotgun (WGS) entry which is preliminary data.</text>
</comment>
<organism evidence="3 4">
    <name type="scientific">Absidia repens</name>
    <dbReference type="NCBI Taxonomy" id="90262"/>
    <lineage>
        <taxon>Eukaryota</taxon>
        <taxon>Fungi</taxon>
        <taxon>Fungi incertae sedis</taxon>
        <taxon>Mucoromycota</taxon>
        <taxon>Mucoromycotina</taxon>
        <taxon>Mucoromycetes</taxon>
        <taxon>Mucorales</taxon>
        <taxon>Cunninghamellaceae</taxon>
        <taxon>Absidia</taxon>
    </lineage>
</organism>
<reference evidence="3 4" key="1">
    <citation type="submission" date="2016-07" db="EMBL/GenBank/DDBJ databases">
        <title>Pervasive Adenine N6-methylation of Active Genes in Fungi.</title>
        <authorList>
            <consortium name="DOE Joint Genome Institute"/>
            <person name="Mondo S.J."/>
            <person name="Dannebaum R.O."/>
            <person name="Kuo R.C."/>
            <person name="Labutti K."/>
            <person name="Haridas S."/>
            <person name="Kuo A."/>
            <person name="Salamov A."/>
            <person name="Ahrendt S.R."/>
            <person name="Lipzen A."/>
            <person name="Sullivan W."/>
            <person name="Andreopoulos W.B."/>
            <person name="Clum A."/>
            <person name="Lindquist E."/>
            <person name="Daum C."/>
            <person name="Ramamoorthy G.K."/>
            <person name="Gryganskyi A."/>
            <person name="Culley D."/>
            <person name="Magnuson J.K."/>
            <person name="James T.Y."/>
            <person name="O'Malley M.A."/>
            <person name="Stajich J.E."/>
            <person name="Spatafora J.W."/>
            <person name="Visel A."/>
            <person name="Grigoriev I.V."/>
        </authorList>
    </citation>
    <scope>NUCLEOTIDE SEQUENCE [LARGE SCALE GENOMIC DNA]</scope>
    <source>
        <strain evidence="3 4">NRRL 1336</strain>
    </source>
</reference>
<feature type="region of interest" description="Disordered" evidence="1">
    <location>
        <begin position="14"/>
        <end position="37"/>
    </location>
</feature>